<protein>
    <recommendedName>
        <fullName evidence="4">Cytochrome c domain-containing protein</fullName>
    </recommendedName>
</protein>
<evidence type="ECO:0008006" key="4">
    <source>
        <dbReference type="Google" id="ProtNLM"/>
    </source>
</evidence>
<feature type="domain" description="Cytochrome C Planctomycete-type" evidence="2">
    <location>
        <begin position="72"/>
        <end position="122"/>
    </location>
</feature>
<dbReference type="Pfam" id="PF07583">
    <property type="entry name" value="PSCyt2"/>
    <property type="match status" value="1"/>
</dbReference>
<evidence type="ECO:0000259" key="2">
    <source>
        <dbReference type="Pfam" id="PF07635"/>
    </source>
</evidence>
<evidence type="ECO:0000313" key="3">
    <source>
        <dbReference type="EMBL" id="SVD35906.1"/>
    </source>
</evidence>
<organism evidence="3">
    <name type="scientific">marine metagenome</name>
    <dbReference type="NCBI Taxonomy" id="408172"/>
    <lineage>
        <taxon>unclassified sequences</taxon>
        <taxon>metagenomes</taxon>
        <taxon>ecological metagenomes</taxon>
    </lineage>
</organism>
<dbReference type="EMBL" id="UINC01145647">
    <property type="protein sequence ID" value="SVD35906.1"/>
    <property type="molecule type" value="Genomic_DNA"/>
</dbReference>
<feature type="non-terminal residue" evidence="3">
    <location>
        <position position="1"/>
    </location>
</feature>
<proteinExistence type="predicted"/>
<evidence type="ECO:0000259" key="1">
    <source>
        <dbReference type="Pfam" id="PF07583"/>
    </source>
</evidence>
<dbReference type="Pfam" id="PF07635">
    <property type="entry name" value="PSCyt1"/>
    <property type="match status" value="1"/>
</dbReference>
<dbReference type="InterPro" id="IPR011444">
    <property type="entry name" value="DUF1549"/>
</dbReference>
<gene>
    <name evidence="3" type="ORF">METZ01_LOCUS388760</name>
</gene>
<dbReference type="SUPFAM" id="SSF46626">
    <property type="entry name" value="Cytochrome c"/>
    <property type="match status" value="1"/>
</dbReference>
<accession>A0A382UNQ5</accession>
<feature type="non-terminal residue" evidence="3">
    <location>
        <position position="291"/>
    </location>
</feature>
<sequence>PGFGGTGYCGLAAKAGFTHASGTKIKLNRSLAHTSYPSTVRIRLAIILTIAVFPAQAVDFAKEIQPLLKNKCSRCHSGHKAKGGFSINSRTTLLEAAKPNDSAKSLLYQLITSKDPDERMPSEGEPLSPEQISLIKTWIDEGIAWPKGYSFAEWRKAPLAPRVVKLPAAKNGLKNPVDRFLQPYFDKKGVKQKELVDDRTFLRRAYLDLIGLPPTPEQYRSFAGDKDPAKYEKVVDALLANDEHYMQHWITFWNDAFRNSYTRQYHGGNKYRLTNWLKASLKANKPYDQFA</sequence>
<name>A0A382UNQ5_9ZZZZ</name>
<dbReference type="InterPro" id="IPR036909">
    <property type="entry name" value="Cyt_c-like_dom_sf"/>
</dbReference>
<dbReference type="GO" id="GO:0009055">
    <property type="term" value="F:electron transfer activity"/>
    <property type="evidence" value="ECO:0007669"/>
    <property type="project" value="InterPro"/>
</dbReference>
<dbReference type="PANTHER" id="PTHR35889:SF3">
    <property type="entry name" value="F-BOX DOMAIN-CONTAINING PROTEIN"/>
    <property type="match status" value="1"/>
</dbReference>
<dbReference type="AlphaFoldDB" id="A0A382UNQ5"/>
<feature type="domain" description="DUF1549" evidence="1">
    <location>
        <begin position="176"/>
        <end position="290"/>
    </location>
</feature>
<reference evidence="3" key="1">
    <citation type="submission" date="2018-05" db="EMBL/GenBank/DDBJ databases">
        <authorList>
            <person name="Lanie J.A."/>
            <person name="Ng W.-L."/>
            <person name="Kazmierczak K.M."/>
            <person name="Andrzejewski T.M."/>
            <person name="Davidsen T.M."/>
            <person name="Wayne K.J."/>
            <person name="Tettelin H."/>
            <person name="Glass J.I."/>
            <person name="Rusch D."/>
            <person name="Podicherti R."/>
            <person name="Tsui H.-C.T."/>
            <person name="Winkler M.E."/>
        </authorList>
    </citation>
    <scope>NUCLEOTIDE SEQUENCE</scope>
</reference>
<dbReference type="Gene3D" id="1.10.760.10">
    <property type="entry name" value="Cytochrome c-like domain"/>
    <property type="match status" value="1"/>
</dbReference>
<dbReference type="PANTHER" id="PTHR35889">
    <property type="entry name" value="CYCLOINULO-OLIGOSACCHARIDE FRUCTANOTRANSFERASE-RELATED"/>
    <property type="match status" value="1"/>
</dbReference>
<dbReference type="InterPro" id="IPR011429">
    <property type="entry name" value="Cyt_c_Planctomycete-type"/>
</dbReference>
<dbReference type="GO" id="GO:0020037">
    <property type="term" value="F:heme binding"/>
    <property type="evidence" value="ECO:0007669"/>
    <property type="project" value="InterPro"/>
</dbReference>